<organism evidence="1 2">
    <name type="scientific">Polarella glacialis</name>
    <name type="common">Dinoflagellate</name>
    <dbReference type="NCBI Taxonomy" id="89957"/>
    <lineage>
        <taxon>Eukaryota</taxon>
        <taxon>Sar</taxon>
        <taxon>Alveolata</taxon>
        <taxon>Dinophyceae</taxon>
        <taxon>Suessiales</taxon>
        <taxon>Suessiaceae</taxon>
        <taxon>Polarella</taxon>
    </lineage>
</organism>
<dbReference type="AlphaFoldDB" id="A0A813IWF6"/>
<protein>
    <submittedName>
        <fullName evidence="1">Uncharacterized protein</fullName>
    </submittedName>
</protein>
<accession>A0A813IWF6</accession>
<gene>
    <name evidence="1" type="ORF">PGLA2088_LOCUS13062</name>
</gene>
<sequence>RGGQVGSIPLRAPLRRRRVISGPWLCRSFALRRCLDALDGALSGRRLAAALRRSALGASGSERPSWRPLRGWAKALPLYSELCSSE</sequence>
<proteinExistence type="predicted"/>
<dbReference type="EMBL" id="CAJNNW010015523">
    <property type="protein sequence ID" value="CAE8657821.1"/>
    <property type="molecule type" value="Genomic_DNA"/>
</dbReference>
<feature type="non-terminal residue" evidence="1">
    <location>
        <position position="1"/>
    </location>
</feature>
<comment type="caution">
    <text evidence="1">The sequence shown here is derived from an EMBL/GenBank/DDBJ whole genome shotgun (WGS) entry which is preliminary data.</text>
</comment>
<evidence type="ECO:0000313" key="1">
    <source>
        <dbReference type="EMBL" id="CAE8657821.1"/>
    </source>
</evidence>
<feature type="non-terminal residue" evidence="1">
    <location>
        <position position="86"/>
    </location>
</feature>
<dbReference type="Proteomes" id="UP000626109">
    <property type="component" value="Unassembled WGS sequence"/>
</dbReference>
<evidence type="ECO:0000313" key="2">
    <source>
        <dbReference type="Proteomes" id="UP000626109"/>
    </source>
</evidence>
<reference evidence="1" key="1">
    <citation type="submission" date="2021-02" db="EMBL/GenBank/DDBJ databases">
        <authorList>
            <person name="Dougan E. K."/>
            <person name="Rhodes N."/>
            <person name="Thang M."/>
            <person name="Chan C."/>
        </authorList>
    </citation>
    <scope>NUCLEOTIDE SEQUENCE</scope>
</reference>
<name>A0A813IWF6_POLGL</name>